<sequence length="288" mass="29212">MTSQEHTTGSDAADRADEFAAAGGAAEFAGEGGAAPSTDAGGTAEFAGRVVLITGAASGIGRSIAERLAGRGARVVGVDVAEAIRDVVDGLPGEGHLPLRRDLTDPGAAAAIVEEVERELGTPHVLVNSAGVAILSPASELPASDWRRTMDINLDASFYMAQAAGRAMTRAGYGRIVNLASQAAVVGLDEHVAYCASKAAIVGMTKAMSLEWAPHGVTVNAVSPTIVETPLGKKAWAGEKGERARAGIPAGRFAQPEEVAAMVAYLASDDAGMVTGTNMLLDGGFTSV</sequence>
<keyword evidence="2" id="KW-0560">Oxidoreductase</keyword>
<comment type="similarity">
    <text evidence="1">Belongs to the short-chain dehydrogenases/reductases (SDR) family.</text>
</comment>
<dbReference type="RefSeq" id="WP_254165640.1">
    <property type="nucleotide sequence ID" value="NZ_JANAFB010000009.1"/>
</dbReference>
<dbReference type="InterPro" id="IPR020904">
    <property type="entry name" value="Sc_DH/Rdtase_CS"/>
</dbReference>
<evidence type="ECO:0000313" key="5">
    <source>
        <dbReference type="Proteomes" id="UP001139502"/>
    </source>
</evidence>
<dbReference type="EMBL" id="JANAFB010000009">
    <property type="protein sequence ID" value="MCP3425427.1"/>
    <property type="molecule type" value="Genomic_DNA"/>
</dbReference>
<accession>A0A9X2HCY6</accession>
<dbReference type="PRINTS" id="PR00080">
    <property type="entry name" value="SDRFAMILY"/>
</dbReference>
<feature type="compositionally biased region" description="Low complexity" evidence="3">
    <location>
        <begin position="19"/>
        <end position="29"/>
    </location>
</feature>
<dbReference type="PROSITE" id="PS00061">
    <property type="entry name" value="ADH_SHORT"/>
    <property type="match status" value="1"/>
</dbReference>
<dbReference type="PRINTS" id="PR00081">
    <property type="entry name" value="GDHRDH"/>
</dbReference>
<dbReference type="CDD" id="cd05233">
    <property type="entry name" value="SDR_c"/>
    <property type="match status" value="1"/>
</dbReference>
<feature type="compositionally biased region" description="Polar residues" evidence="3">
    <location>
        <begin position="1"/>
        <end position="10"/>
    </location>
</feature>
<evidence type="ECO:0000256" key="3">
    <source>
        <dbReference type="SAM" id="MobiDB-lite"/>
    </source>
</evidence>
<evidence type="ECO:0000256" key="1">
    <source>
        <dbReference type="ARBA" id="ARBA00006484"/>
    </source>
</evidence>
<name>A0A9X2HCY6_9MICC</name>
<dbReference type="PANTHER" id="PTHR42760:SF115">
    <property type="entry name" value="3-OXOACYL-[ACYL-CARRIER-PROTEIN] REDUCTASE FABG"/>
    <property type="match status" value="1"/>
</dbReference>
<evidence type="ECO:0000313" key="4">
    <source>
        <dbReference type="EMBL" id="MCP3425427.1"/>
    </source>
</evidence>
<reference evidence="4" key="1">
    <citation type="submission" date="2022-06" db="EMBL/GenBank/DDBJ databases">
        <title>Rothia sp. isolated from sandalwood seedling.</title>
        <authorList>
            <person name="Tuikhar N."/>
            <person name="Kirdat K."/>
            <person name="Thorat V."/>
            <person name="Swetha P."/>
            <person name="Padma S."/>
            <person name="Sundararaj R."/>
            <person name="Yadav A."/>
        </authorList>
    </citation>
    <scope>NUCLEOTIDE SEQUENCE</scope>
    <source>
        <strain evidence="4">AR01</strain>
    </source>
</reference>
<dbReference type="Proteomes" id="UP001139502">
    <property type="component" value="Unassembled WGS sequence"/>
</dbReference>
<feature type="region of interest" description="Disordered" evidence="3">
    <location>
        <begin position="1"/>
        <end position="40"/>
    </location>
</feature>
<dbReference type="AlphaFoldDB" id="A0A9X2HCY6"/>
<dbReference type="Pfam" id="PF13561">
    <property type="entry name" value="adh_short_C2"/>
    <property type="match status" value="1"/>
</dbReference>
<comment type="caution">
    <text evidence="4">The sequence shown here is derived from an EMBL/GenBank/DDBJ whole genome shotgun (WGS) entry which is preliminary data.</text>
</comment>
<dbReference type="SUPFAM" id="SSF51735">
    <property type="entry name" value="NAD(P)-binding Rossmann-fold domains"/>
    <property type="match status" value="1"/>
</dbReference>
<dbReference type="PANTHER" id="PTHR42760">
    <property type="entry name" value="SHORT-CHAIN DEHYDROGENASES/REDUCTASES FAMILY MEMBER"/>
    <property type="match status" value="1"/>
</dbReference>
<dbReference type="Gene3D" id="3.40.50.720">
    <property type="entry name" value="NAD(P)-binding Rossmann-like Domain"/>
    <property type="match status" value="1"/>
</dbReference>
<keyword evidence="5" id="KW-1185">Reference proteome</keyword>
<dbReference type="InterPro" id="IPR036291">
    <property type="entry name" value="NAD(P)-bd_dom_sf"/>
</dbReference>
<dbReference type="InterPro" id="IPR002347">
    <property type="entry name" value="SDR_fam"/>
</dbReference>
<organism evidence="4 5">
    <name type="scientific">Rothia santali</name>
    <dbReference type="NCBI Taxonomy" id="2949643"/>
    <lineage>
        <taxon>Bacteria</taxon>
        <taxon>Bacillati</taxon>
        <taxon>Actinomycetota</taxon>
        <taxon>Actinomycetes</taxon>
        <taxon>Micrococcales</taxon>
        <taxon>Micrococcaceae</taxon>
        <taxon>Rothia</taxon>
    </lineage>
</organism>
<protein>
    <submittedName>
        <fullName evidence="4">D-threitol dehydrogenase</fullName>
    </submittedName>
</protein>
<dbReference type="GO" id="GO:0016616">
    <property type="term" value="F:oxidoreductase activity, acting on the CH-OH group of donors, NAD or NADP as acceptor"/>
    <property type="evidence" value="ECO:0007669"/>
    <property type="project" value="TreeGrafter"/>
</dbReference>
<proteinExistence type="inferred from homology"/>
<dbReference type="NCBIfam" id="NF005309">
    <property type="entry name" value="PRK06841.1"/>
    <property type="match status" value="1"/>
</dbReference>
<gene>
    <name evidence="4" type="ORF">NBM05_05185</name>
</gene>
<dbReference type="FunFam" id="3.40.50.720:FF:000084">
    <property type="entry name" value="Short-chain dehydrogenase reductase"/>
    <property type="match status" value="1"/>
</dbReference>
<evidence type="ECO:0000256" key="2">
    <source>
        <dbReference type="ARBA" id="ARBA00023002"/>
    </source>
</evidence>